<feature type="active site" evidence="14">
    <location>
        <position position="818"/>
    </location>
</feature>
<evidence type="ECO:0000256" key="8">
    <source>
        <dbReference type="ARBA" id="ARBA00022853"/>
    </source>
</evidence>
<feature type="region of interest" description="Disordered" evidence="17">
    <location>
        <begin position="1079"/>
        <end position="1154"/>
    </location>
</feature>
<comment type="catalytic activity">
    <reaction evidence="12 13">
        <text>N(6)-acetyl-L-lysyl-[histone] + H2O = L-lysyl-[histone] + acetate</text>
        <dbReference type="Rhea" id="RHEA:58196"/>
        <dbReference type="Rhea" id="RHEA-COMP:9845"/>
        <dbReference type="Rhea" id="RHEA-COMP:11338"/>
        <dbReference type="ChEBI" id="CHEBI:15377"/>
        <dbReference type="ChEBI" id="CHEBI:29969"/>
        <dbReference type="ChEBI" id="CHEBI:30089"/>
        <dbReference type="ChEBI" id="CHEBI:61930"/>
        <dbReference type="EC" id="3.5.1.98"/>
    </reaction>
</comment>
<feature type="binding site" evidence="15">
    <location>
        <position position="682"/>
    </location>
    <ligand>
        <name>Zn(2+)</name>
        <dbReference type="ChEBI" id="CHEBI:29105"/>
    </ligand>
</feature>
<feature type="compositionally biased region" description="Basic residues" evidence="17">
    <location>
        <begin position="516"/>
        <end position="529"/>
    </location>
</feature>
<comment type="function">
    <text evidence="13">Responsible for the deacetylation of lysine residues on the N-terminal part of the core histones (H2A, H2B, H3 and H4). Histone deacetylation gives a tag for epigenetic repression and plays an important role in transcriptional regulation, cell cycle progression and developmental events.</text>
</comment>
<keyword evidence="5 15" id="KW-0479">Metal-binding</keyword>
<feature type="binding site" evidence="15">
    <location>
        <position position="690"/>
    </location>
    <ligand>
        <name>Zn(2+)</name>
        <dbReference type="ChEBI" id="CHEBI:29105"/>
    </ligand>
</feature>
<feature type="compositionally biased region" description="Polar residues" evidence="17">
    <location>
        <begin position="376"/>
        <end position="388"/>
    </location>
</feature>
<evidence type="ECO:0000313" key="19">
    <source>
        <dbReference type="EMBL" id="KAK4328765.1"/>
    </source>
</evidence>
<evidence type="ECO:0000256" key="12">
    <source>
        <dbReference type="ARBA" id="ARBA00048287"/>
    </source>
</evidence>
<dbReference type="GO" id="GO:0141221">
    <property type="term" value="F:histone deacetylase activity, hydrolytic mechanism"/>
    <property type="evidence" value="ECO:0007669"/>
    <property type="project" value="UniProtKB-EC"/>
</dbReference>
<feature type="compositionally biased region" description="Gly residues" evidence="17">
    <location>
        <begin position="362"/>
        <end position="375"/>
    </location>
</feature>
<feature type="region of interest" description="Disordered" evidence="17">
    <location>
        <begin position="470"/>
        <end position="540"/>
    </location>
</feature>
<evidence type="ECO:0000256" key="13">
    <source>
        <dbReference type="PIRNR" id="PIRNR037911"/>
    </source>
</evidence>
<dbReference type="Proteomes" id="UP001292094">
    <property type="component" value="Unassembled WGS sequence"/>
</dbReference>
<dbReference type="AlphaFoldDB" id="A0AAE1QLM6"/>
<keyword evidence="6 13" id="KW-0378">Hydrolase</keyword>
<feature type="binding site" evidence="15">
    <location>
        <position position="766"/>
    </location>
    <ligand>
        <name>Zn(2+)</name>
        <dbReference type="ChEBI" id="CHEBI:29105"/>
    </ligand>
</feature>
<accession>A0AAE1QLM6</accession>
<feature type="compositionally biased region" description="Gly residues" evidence="17">
    <location>
        <begin position="244"/>
        <end position="263"/>
    </location>
</feature>
<keyword evidence="16" id="KW-0175">Coiled coil</keyword>
<dbReference type="GO" id="GO:0000122">
    <property type="term" value="P:negative regulation of transcription by RNA polymerase II"/>
    <property type="evidence" value="ECO:0007669"/>
    <property type="project" value="InterPro"/>
</dbReference>
<evidence type="ECO:0000256" key="3">
    <source>
        <dbReference type="ARBA" id="ARBA00012111"/>
    </source>
</evidence>
<evidence type="ECO:0000256" key="7">
    <source>
        <dbReference type="ARBA" id="ARBA00022833"/>
    </source>
</evidence>
<organism evidence="19 20">
    <name type="scientific">Petrolisthes manimaculis</name>
    <dbReference type="NCBI Taxonomy" id="1843537"/>
    <lineage>
        <taxon>Eukaryota</taxon>
        <taxon>Metazoa</taxon>
        <taxon>Ecdysozoa</taxon>
        <taxon>Arthropoda</taxon>
        <taxon>Crustacea</taxon>
        <taxon>Multicrustacea</taxon>
        <taxon>Malacostraca</taxon>
        <taxon>Eumalacostraca</taxon>
        <taxon>Eucarida</taxon>
        <taxon>Decapoda</taxon>
        <taxon>Pleocyemata</taxon>
        <taxon>Anomura</taxon>
        <taxon>Galatheoidea</taxon>
        <taxon>Porcellanidae</taxon>
        <taxon>Petrolisthes</taxon>
    </lineage>
</organism>
<dbReference type="EC" id="3.5.1.98" evidence="3 13"/>
<dbReference type="PANTHER" id="PTHR10625">
    <property type="entry name" value="HISTONE DEACETYLASE HDAC1-RELATED"/>
    <property type="match status" value="1"/>
</dbReference>
<sequence>MTNNNNNTTPRRSNNNNNFLRPTQTKPPFATTRNSNNSNYNSLRPSFPPKPPFATTRNSNRNNNNSLPPSHPNQTKPNLLLRPPETEITTTTPSLLPSHPNQTKPNLILRPPETETTTAAAAGTTTPSIRSFVRPSKQPNVLLFSSSLDTYLFSPYPQLQQNLLYHQFHQEHQRLLELQENELHTHLKQNQRAEEERIQKQRKEEEKLEAIKKKDKSEQSAVASHEVKQRLQEVILKKQREAAAGGGPGTSGVGGTGAGGAAGGSTTLRNWPPGSDFPLRKTASEPNICFKARHKTRIVTEGRPSPLGRRKDKLPGSLNKRRPPFTPVESGSTPDSGQSSPPNGLPASRSSSGSTPIHEEGGGSPYGGHGGGGQGSCSDLTVYSSLPNISMGRPPHSTQPEGLKLPMVSEADMRAALTAGVGPLTGHVLNSTLPYYHPTLPVIDGEGYSSGVTAMDTSPGAGGIMRGGIYHPTPPHITDQQVRPSRSLPQRPLSRTYSSPLPLGHPVLQAQPHHSTTPHHHHPSHHPTHPHAPPPHQPTLDHHLLKQHIRQTVLIRSGSKNHVENVAEETEAAVAQANAPEVIDLTERKMDESMLARQQRSLILQQQRDLLLSGNPPPLHSAKNSAFTPRSGSHIARPLSRAFSSPLVTLSPQGSPQEPININKQGCTTGFAYDNVMLKHQCVCGNNSDHPEHGGRLQSIMARLQETGLIHRCHRLRPRKATLEEIQSCHSEAHTLLFGTSPWNRQRLDMSKFSELPIKSFVRLQCGGIGVDLDTIWNELHTSSAAKMAAGCVIDLSYKVATGELRNGFALVRPPGHHAEHQQAMGFCFFNSIAIAARQLHHKLNLDKILIVDWDVHHGNGTQSMFYDDPHILYVSIHRYDTGSFFPGTGAPTEVGEGDGYGFNINIAFSGGLNPPMGDAEYLAAFRSIVMPIAKDFDPDIVLVSAGFDAADGHPSPLGGYKVTPGCFAYMTKQLMTLARGKVVLALEGGYNLTSICDATEACVRALTGDDLPPLLEHEAARPPCQNACDTLQNVISVQSSHWPVVRRHSGMMALSHLEAQGREDEQETVSAMASLRVDPRNTQSRSPEPSPQQGPTPDTTQDEEEPMEEDSEVLALLGSRYQDNDDVMFDRRPSPQPFPPFWRPAVFDEPKIS</sequence>
<evidence type="ECO:0000256" key="14">
    <source>
        <dbReference type="PIRSR" id="PIRSR037911-1"/>
    </source>
</evidence>
<evidence type="ECO:0000256" key="17">
    <source>
        <dbReference type="SAM" id="MobiDB-lite"/>
    </source>
</evidence>
<feature type="compositionally biased region" description="Low complexity" evidence="17">
    <location>
        <begin position="1"/>
        <end position="18"/>
    </location>
</feature>
<dbReference type="InterPro" id="IPR037138">
    <property type="entry name" value="His_deacetylse_dom_sf"/>
</dbReference>
<evidence type="ECO:0000256" key="11">
    <source>
        <dbReference type="ARBA" id="ARBA00023242"/>
    </source>
</evidence>
<comment type="similarity">
    <text evidence="2 13">Belongs to the histone deacetylase family. HD type 2 subfamily.</text>
</comment>
<evidence type="ECO:0000256" key="10">
    <source>
        <dbReference type="ARBA" id="ARBA00023163"/>
    </source>
</evidence>
<dbReference type="InterPro" id="IPR023801">
    <property type="entry name" value="His_deacetylse_dom"/>
</dbReference>
<dbReference type="SUPFAM" id="SSF52768">
    <property type="entry name" value="Arginase/deacetylase"/>
    <property type="match status" value="1"/>
</dbReference>
<dbReference type="Gene3D" id="3.40.800.20">
    <property type="entry name" value="Histone deacetylase domain"/>
    <property type="match status" value="1"/>
</dbReference>
<evidence type="ECO:0000256" key="15">
    <source>
        <dbReference type="PIRSR" id="PIRSR037911-2"/>
    </source>
</evidence>
<dbReference type="InterPro" id="IPR023696">
    <property type="entry name" value="Ureohydrolase_dom_sf"/>
</dbReference>
<feature type="coiled-coil region" evidence="16">
    <location>
        <begin position="169"/>
        <end position="220"/>
    </location>
</feature>
<dbReference type="CDD" id="cd11681">
    <property type="entry name" value="HDAC_classIIa"/>
    <property type="match status" value="1"/>
</dbReference>
<evidence type="ECO:0000259" key="18">
    <source>
        <dbReference type="Pfam" id="PF00850"/>
    </source>
</evidence>
<feature type="compositionally biased region" description="Polar residues" evidence="17">
    <location>
        <begin position="329"/>
        <end position="355"/>
    </location>
</feature>
<feature type="compositionally biased region" description="Acidic residues" evidence="17">
    <location>
        <begin position="1101"/>
        <end position="1113"/>
    </location>
</feature>
<keyword evidence="7 15" id="KW-0862">Zinc</keyword>
<proteinExistence type="inferred from homology"/>
<dbReference type="FunFam" id="3.40.800.20:FF:000002">
    <property type="entry name" value="Histone deacetylase"/>
    <property type="match status" value="1"/>
</dbReference>
<feature type="compositionally biased region" description="Polar residues" evidence="17">
    <location>
        <begin position="478"/>
        <end position="499"/>
    </location>
</feature>
<protein>
    <recommendedName>
        <fullName evidence="3 13">Histone deacetylase</fullName>
        <ecNumber evidence="3 13">3.5.1.98</ecNumber>
    </recommendedName>
</protein>
<dbReference type="GO" id="GO:0040029">
    <property type="term" value="P:epigenetic regulation of gene expression"/>
    <property type="evidence" value="ECO:0007669"/>
    <property type="project" value="TreeGrafter"/>
</dbReference>
<feature type="domain" description="Histone deacetylase" evidence="18">
    <location>
        <begin position="690"/>
        <end position="1007"/>
    </location>
</feature>
<dbReference type="EMBL" id="JAWZYT010000060">
    <property type="protein sequence ID" value="KAK4328765.1"/>
    <property type="molecule type" value="Genomic_DNA"/>
</dbReference>
<keyword evidence="11" id="KW-0539">Nucleus</keyword>
<feature type="compositionally biased region" description="Low complexity" evidence="17">
    <location>
        <begin position="79"/>
        <end position="100"/>
    </location>
</feature>
<feature type="compositionally biased region" description="Low complexity" evidence="17">
    <location>
        <begin position="55"/>
        <end position="66"/>
    </location>
</feature>
<evidence type="ECO:0000256" key="4">
    <source>
        <dbReference type="ARBA" id="ARBA00022491"/>
    </source>
</evidence>
<dbReference type="GO" id="GO:0000118">
    <property type="term" value="C:histone deacetylase complex"/>
    <property type="evidence" value="ECO:0007669"/>
    <property type="project" value="TreeGrafter"/>
</dbReference>
<evidence type="ECO:0000256" key="16">
    <source>
        <dbReference type="SAM" id="Coils"/>
    </source>
</evidence>
<comment type="subcellular location">
    <subcellularLocation>
        <location evidence="1 13">Nucleus</location>
    </subcellularLocation>
</comment>
<dbReference type="PRINTS" id="PR01270">
    <property type="entry name" value="HDASUPER"/>
</dbReference>
<reference evidence="19" key="1">
    <citation type="submission" date="2023-11" db="EMBL/GenBank/DDBJ databases">
        <title>Genome assemblies of two species of porcelain crab, Petrolisthes cinctipes and Petrolisthes manimaculis (Anomura: Porcellanidae).</title>
        <authorList>
            <person name="Angst P."/>
        </authorList>
    </citation>
    <scope>NUCLEOTIDE SEQUENCE</scope>
    <source>
        <strain evidence="19">PB745_02</strain>
        <tissue evidence="19">Gill</tissue>
    </source>
</reference>
<dbReference type="GO" id="GO:0046872">
    <property type="term" value="F:metal ion binding"/>
    <property type="evidence" value="ECO:0007669"/>
    <property type="project" value="UniProtKB-KW"/>
</dbReference>
<evidence type="ECO:0000256" key="1">
    <source>
        <dbReference type="ARBA" id="ARBA00004123"/>
    </source>
</evidence>
<gene>
    <name evidence="19" type="ORF">Pmani_000854</name>
</gene>
<feature type="region of interest" description="Disordered" evidence="17">
    <location>
        <begin position="240"/>
        <end position="401"/>
    </location>
</feature>
<keyword evidence="9 13" id="KW-0805">Transcription regulation</keyword>
<evidence type="ECO:0000256" key="2">
    <source>
        <dbReference type="ARBA" id="ARBA00007738"/>
    </source>
</evidence>
<dbReference type="InterPro" id="IPR000286">
    <property type="entry name" value="HDACs"/>
</dbReference>
<name>A0AAE1QLM6_9EUCA</name>
<feature type="region of interest" description="Disordered" evidence="17">
    <location>
        <begin position="1"/>
        <end position="109"/>
    </location>
</feature>
<evidence type="ECO:0000256" key="6">
    <source>
        <dbReference type="ARBA" id="ARBA00022801"/>
    </source>
</evidence>
<keyword evidence="20" id="KW-1185">Reference proteome</keyword>
<feature type="binding site" evidence="15">
    <location>
        <position position="684"/>
    </location>
    <ligand>
        <name>Zn(2+)</name>
        <dbReference type="ChEBI" id="CHEBI:29105"/>
    </ligand>
</feature>
<evidence type="ECO:0000256" key="5">
    <source>
        <dbReference type="ARBA" id="ARBA00022723"/>
    </source>
</evidence>
<dbReference type="Pfam" id="PF00850">
    <property type="entry name" value="Hist_deacetyl"/>
    <property type="match status" value="1"/>
</dbReference>
<dbReference type="InterPro" id="IPR046949">
    <property type="entry name" value="HDAC4/5/7/9"/>
</dbReference>
<comment type="caution">
    <text evidence="19">The sequence shown here is derived from an EMBL/GenBank/DDBJ whole genome shotgun (WGS) entry which is preliminary data.</text>
</comment>
<dbReference type="PANTHER" id="PTHR10625:SF5">
    <property type="entry name" value="HISTONE DEACETYLASE"/>
    <property type="match status" value="1"/>
</dbReference>
<keyword evidence="4 13" id="KW-0678">Repressor</keyword>
<dbReference type="PIRSF" id="PIRSF037911">
    <property type="entry name" value="HDAC_II_euk"/>
    <property type="match status" value="1"/>
</dbReference>
<keyword evidence="10 13" id="KW-0804">Transcription</keyword>
<keyword evidence="8 13" id="KW-0156">Chromatin regulator</keyword>
<evidence type="ECO:0000313" key="20">
    <source>
        <dbReference type="Proteomes" id="UP001292094"/>
    </source>
</evidence>
<evidence type="ECO:0000256" key="9">
    <source>
        <dbReference type="ARBA" id="ARBA00023015"/>
    </source>
</evidence>